<dbReference type="RefSeq" id="WP_255932728.1">
    <property type="nucleotide sequence ID" value="NZ_JANFNH010000069.1"/>
</dbReference>
<dbReference type="InterPro" id="IPR032466">
    <property type="entry name" value="Metal_Hydrolase"/>
</dbReference>
<evidence type="ECO:0000259" key="2">
    <source>
        <dbReference type="Pfam" id="PF04909"/>
    </source>
</evidence>
<dbReference type="EMBL" id="JANFNH010000069">
    <property type="protein sequence ID" value="MCQ4046485.1"/>
    <property type="molecule type" value="Genomic_DNA"/>
</dbReference>
<evidence type="ECO:0000313" key="3">
    <source>
        <dbReference type="EMBL" id="MCQ4046485.1"/>
    </source>
</evidence>
<accession>A0ABT1PQI2</accession>
<dbReference type="InterPro" id="IPR052350">
    <property type="entry name" value="Metallo-dep_Lactonases"/>
</dbReference>
<evidence type="ECO:0000313" key="4">
    <source>
        <dbReference type="Proteomes" id="UP001206206"/>
    </source>
</evidence>
<gene>
    <name evidence="3" type="ORF">NON19_31645</name>
</gene>
<comment type="similarity">
    <text evidence="1">Belongs to the metallo-dependent hydrolases superfamily.</text>
</comment>
<proteinExistence type="inferred from homology"/>
<dbReference type="Pfam" id="PF04909">
    <property type="entry name" value="Amidohydro_2"/>
    <property type="match status" value="1"/>
</dbReference>
<name>A0ABT1PQI2_9ACTN</name>
<dbReference type="Gene3D" id="3.20.20.140">
    <property type="entry name" value="Metal-dependent hydrolases"/>
    <property type="match status" value="1"/>
</dbReference>
<protein>
    <submittedName>
        <fullName evidence="3">Amidohydrolase family protein</fullName>
    </submittedName>
</protein>
<dbReference type="SUPFAM" id="SSF51556">
    <property type="entry name" value="Metallo-dependent hydrolases"/>
    <property type="match status" value="1"/>
</dbReference>
<dbReference type="PANTHER" id="PTHR43569">
    <property type="entry name" value="AMIDOHYDROLASE"/>
    <property type="match status" value="1"/>
</dbReference>
<dbReference type="Proteomes" id="UP001206206">
    <property type="component" value="Unassembled WGS sequence"/>
</dbReference>
<dbReference type="PANTHER" id="PTHR43569:SF2">
    <property type="entry name" value="AMIDOHYDROLASE-RELATED DOMAIN-CONTAINING PROTEIN"/>
    <property type="match status" value="1"/>
</dbReference>
<feature type="domain" description="Amidohydrolase-related" evidence="2">
    <location>
        <begin position="3"/>
        <end position="279"/>
    </location>
</feature>
<sequence>MRVDAHHHLWDLSVREQPWMDGPWADPIRRTYRLDHLAPELDAHDIQATVVVQACSSAQETEELLTLAGESNQIAAVVGWADLTDPQLGDRLARLSTAPGGHRLAGIRHQVQDEPDPRWLRRPDVRHGLARIAEAGLVYDLLVTPRELPAAISTVRELPRLVFVLDHAAKPPVADGEWQPWADLISELATAPNVVCKLSGLVTEADWRNWTPEQVLPYARHVLDAFGPQRVMYGSDWPVCTLAASYDQVTALAERCAAGLDHAERAMVFGGTAARVYRLNQQRSVRS</sequence>
<keyword evidence="4" id="KW-1185">Reference proteome</keyword>
<comment type="caution">
    <text evidence="3">The sequence shown here is derived from an EMBL/GenBank/DDBJ whole genome shotgun (WGS) entry which is preliminary data.</text>
</comment>
<evidence type="ECO:0000256" key="1">
    <source>
        <dbReference type="ARBA" id="ARBA00038310"/>
    </source>
</evidence>
<dbReference type="InterPro" id="IPR006680">
    <property type="entry name" value="Amidohydro-rel"/>
</dbReference>
<organism evidence="3 4">
    <name type="scientific">Streptantibioticus rubrisoli</name>
    <dbReference type="NCBI Taxonomy" id="1387313"/>
    <lineage>
        <taxon>Bacteria</taxon>
        <taxon>Bacillati</taxon>
        <taxon>Actinomycetota</taxon>
        <taxon>Actinomycetes</taxon>
        <taxon>Kitasatosporales</taxon>
        <taxon>Streptomycetaceae</taxon>
        <taxon>Streptantibioticus</taxon>
    </lineage>
</organism>
<reference evidence="3 4" key="1">
    <citation type="submission" date="2022-06" db="EMBL/GenBank/DDBJ databases">
        <title>Draft genome sequence of type strain Streptomyces rubrisoli DSM 42083.</title>
        <authorList>
            <person name="Duangmal K."/>
            <person name="Klaysubun C."/>
        </authorList>
    </citation>
    <scope>NUCLEOTIDE SEQUENCE [LARGE SCALE GENOMIC DNA]</scope>
    <source>
        <strain evidence="3 4">DSM 42083</strain>
    </source>
</reference>